<keyword evidence="2" id="KW-0238">DNA-binding</keyword>
<evidence type="ECO:0000313" key="6">
    <source>
        <dbReference type="EMBL" id="MBP2385825.1"/>
    </source>
</evidence>
<sequence length="380" mass="40846">MDPLTRLLDGPRARSAFALRMVMSPGWSIRVQDQAPLTVMAMMTGSAFLEADNDRFPLNKGDIAVVRGTAPYIVSDDPERDPDVVIHPGQRCTSPSGEDLHPSLTHGIRTWGNDSSGATTMLIGTYETNTEVGAVVTNALPRVAIVPSGNVSQSLLGFLEGEITTEAPGQGSVIDRLLDVLLVHSIRAWARLHPETARGWLAGGNDPIVAKALTFFHESPADSWSLESLAQRLNVSRATLASRFRAIVGEPPMTYLTNWRMLLASELLAEPHLTTAQIAFKVGYGSPFALSTAFKRRFGMSPTRYRDRTYPTIAAPASFSPPAHPPLHENQRKPSAGAINGGPPAAYASHLRGPFPVRTPVQVAALPLGAKVQIDTVVGP</sequence>
<dbReference type="PANTHER" id="PTHR46796">
    <property type="entry name" value="HTH-TYPE TRANSCRIPTIONAL ACTIVATOR RHAS-RELATED"/>
    <property type="match status" value="1"/>
</dbReference>
<dbReference type="InterPro" id="IPR050204">
    <property type="entry name" value="AraC_XylS_family_regulators"/>
</dbReference>
<evidence type="ECO:0000256" key="3">
    <source>
        <dbReference type="ARBA" id="ARBA00023163"/>
    </source>
</evidence>
<protein>
    <submittedName>
        <fullName evidence="6">AraC-like DNA-binding protein</fullName>
    </submittedName>
</protein>
<accession>A0ABS4XBI9</accession>
<dbReference type="InterPro" id="IPR018060">
    <property type="entry name" value="HTH_AraC"/>
</dbReference>
<gene>
    <name evidence="6" type="ORF">JOF47_001336</name>
</gene>
<evidence type="ECO:0000256" key="4">
    <source>
        <dbReference type="SAM" id="MobiDB-lite"/>
    </source>
</evidence>
<feature type="region of interest" description="Disordered" evidence="4">
    <location>
        <begin position="315"/>
        <end position="343"/>
    </location>
</feature>
<name>A0ABS4XBI9_9MICC</name>
<organism evidence="6 7">
    <name type="scientific">Paeniglutamicibacter kerguelensis</name>
    <dbReference type="NCBI Taxonomy" id="254788"/>
    <lineage>
        <taxon>Bacteria</taxon>
        <taxon>Bacillati</taxon>
        <taxon>Actinomycetota</taxon>
        <taxon>Actinomycetes</taxon>
        <taxon>Micrococcales</taxon>
        <taxon>Micrococcaceae</taxon>
        <taxon>Paeniglutamicibacter</taxon>
    </lineage>
</organism>
<dbReference type="PROSITE" id="PS01124">
    <property type="entry name" value="HTH_ARAC_FAMILY_2"/>
    <property type="match status" value="1"/>
</dbReference>
<keyword evidence="3" id="KW-0804">Transcription</keyword>
<dbReference type="SUPFAM" id="SSF46689">
    <property type="entry name" value="Homeodomain-like"/>
    <property type="match status" value="2"/>
</dbReference>
<dbReference type="Gene3D" id="1.10.10.60">
    <property type="entry name" value="Homeodomain-like"/>
    <property type="match status" value="1"/>
</dbReference>
<dbReference type="CDD" id="cd00448">
    <property type="entry name" value="YjgF_YER057c_UK114_family"/>
    <property type="match status" value="1"/>
</dbReference>
<dbReference type="Proteomes" id="UP001296993">
    <property type="component" value="Unassembled WGS sequence"/>
</dbReference>
<evidence type="ECO:0000259" key="5">
    <source>
        <dbReference type="PROSITE" id="PS01124"/>
    </source>
</evidence>
<evidence type="ECO:0000313" key="7">
    <source>
        <dbReference type="Proteomes" id="UP001296993"/>
    </source>
</evidence>
<dbReference type="InterPro" id="IPR035959">
    <property type="entry name" value="RutC-like_sf"/>
</dbReference>
<dbReference type="SMART" id="SM00342">
    <property type="entry name" value="HTH_ARAC"/>
    <property type="match status" value="1"/>
</dbReference>
<feature type="domain" description="HTH araC/xylS-type" evidence="5">
    <location>
        <begin position="210"/>
        <end position="308"/>
    </location>
</feature>
<evidence type="ECO:0000256" key="2">
    <source>
        <dbReference type="ARBA" id="ARBA00023125"/>
    </source>
</evidence>
<dbReference type="PANTHER" id="PTHR46796:SF13">
    <property type="entry name" value="HTH-TYPE TRANSCRIPTIONAL ACTIVATOR RHAS"/>
    <property type="match status" value="1"/>
</dbReference>
<comment type="caution">
    <text evidence="6">The sequence shown here is derived from an EMBL/GenBank/DDBJ whole genome shotgun (WGS) entry which is preliminary data.</text>
</comment>
<dbReference type="Pfam" id="PF12833">
    <property type="entry name" value="HTH_18"/>
    <property type="match status" value="1"/>
</dbReference>
<proteinExistence type="predicted"/>
<dbReference type="SUPFAM" id="SSF55298">
    <property type="entry name" value="YjgF-like"/>
    <property type="match status" value="1"/>
</dbReference>
<keyword evidence="1" id="KW-0805">Transcription regulation</keyword>
<keyword evidence="7" id="KW-1185">Reference proteome</keyword>
<reference evidence="6 7" key="1">
    <citation type="submission" date="2021-03" db="EMBL/GenBank/DDBJ databases">
        <title>Sequencing the genomes of 1000 actinobacteria strains.</title>
        <authorList>
            <person name="Klenk H.-P."/>
        </authorList>
    </citation>
    <scope>NUCLEOTIDE SEQUENCE [LARGE SCALE GENOMIC DNA]</scope>
    <source>
        <strain evidence="6 7">DSM 15797</strain>
    </source>
</reference>
<dbReference type="InterPro" id="IPR032783">
    <property type="entry name" value="AraC_lig"/>
</dbReference>
<dbReference type="RefSeq" id="WP_209996770.1">
    <property type="nucleotide sequence ID" value="NZ_BAAAJY010000003.1"/>
</dbReference>
<dbReference type="Pfam" id="PF12852">
    <property type="entry name" value="Cupin_6"/>
    <property type="match status" value="1"/>
</dbReference>
<dbReference type="InterPro" id="IPR009057">
    <property type="entry name" value="Homeodomain-like_sf"/>
</dbReference>
<evidence type="ECO:0000256" key="1">
    <source>
        <dbReference type="ARBA" id="ARBA00023015"/>
    </source>
</evidence>
<dbReference type="EMBL" id="JAGIOF010000001">
    <property type="protein sequence ID" value="MBP2385825.1"/>
    <property type="molecule type" value="Genomic_DNA"/>
</dbReference>